<dbReference type="HAMAP" id="MF_01283">
    <property type="entry name" value="RibBA"/>
    <property type="match status" value="1"/>
</dbReference>
<dbReference type="GO" id="GO:0009231">
    <property type="term" value="P:riboflavin biosynthetic process"/>
    <property type="evidence" value="ECO:0007669"/>
    <property type="project" value="UniProtKB-UniPathway"/>
</dbReference>
<dbReference type="HAMAP" id="MF_00180">
    <property type="entry name" value="RibB"/>
    <property type="match status" value="1"/>
</dbReference>
<dbReference type="OMA" id="ECRGLIC"/>
<dbReference type="InterPro" id="IPR000926">
    <property type="entry name" value="RibA"/>
</dbReference>
<dbReference type="AlphaFoldDB" id="A0A5J4Z247"/>
<dbReference type="Proteomes" id="UP000324585">
    <property type="component" value="Unassembled WGS sequence"/>
</dbReference>
<evidence type="ECO:0000256" key="4">
    <source>
        <dbReference type="ARBA" id="ARBA00004853"/>
    </source>
</evidence>
<keyword evidence="8" id="KW-0479">Metal-binding</keyword>
<comment type="cofactor">
    <cofactor evidence="1">
        <name>Mn(2+)</name>
        <dbReference type="ChEBI" id="CHEBI:29035"/>
    </cofactor>
</comment>
<evidence type="ECO:0000256" key="18">
    <source>
        <dbReference type="SAM" id="MobiDB-lite"/>
    </source>
</evidence>
<dbReference type="PANTHER" id="PTHR21327:SF18">
    <property type="entry name" value="3,4-DIHYDROXY-2-BUTANONE 4-PHOSPHATE SYNTHASE"/>
    <property type="match status" value="1"/>
</dbReference>
<keyword evidence="13" id="KW-0342">GTP-binding</keyword>
<gene>
    <name evidence="20" type="ORF">FVE85_0702</name>
</gene>
<proteinExistence type="inferred from homology"/>
<keyword evidence="7" id="KW-0686">Riboflavin biosynthesis</keyword>
<keyword evidence="10" id="KW-0378">Hydrolase</keyword>
<dbReference type="PANTHER" id="PTHR21327">
    <property type="entry name" value="GTP CYCLOHYDROLASE II-RELATED"/>
    <property type="match status" value="1"/>
</dbReference>
<evidence type="ECO:0000256" key="7">
    <source>
        <dbReference type="ARBA" id="ARBA00022619"/>
    </source>
</evidence>
<dbReference type="InterPro" id="IPR032677">
    <property type="entry name" value="GTP_cyclohydro_II"/>
</dbReference>
<evidence type="ECO:0000256" key="15">
    <source>
        <dbReference type="ARBA" id="ARBA00023239"/>
    </source>
</evidence>
<feature type="compositionally biased region" description="Low complexity" evidence="18">
    <location>
        <begin position="523"/>
        <end position="538"/>
    </location>
</feature>
<dbReference type="NCBIfam" id="NF006803">
    <property type="entry name" value="PRK09311.1"/>
    <property type="match status" value="1"/>
</dbReference>
<dbReference type="EMBL" id="VRMN01000002">
    <property type="protein sequence ID" value="KAA8496973.1"/>
    <property type="molecule type" value="Genomic_DNA"/>
</dbReference>
<dbReference type="FunFam" id="3.90.870.10:FF:000001">
    <property type="entry name" value="Riboflavin biosynthesis protein RibBA"/>
    <property type="match status" value="1"/>
</dbReference>
<evidence type="ECO:0000256" key="8">
    <source>
        <dbReference type="ARBA" id="ARBA00022723"/>
    </source>
</evidence>
<evidence type="ECO:0000256" key="1">
    <source>
        <dbReference type="ARBA" id="ARBA00001936"/>
    </source>
</evidence>
<comment type="pathway">
    <text evidence="5">Cofactor biosynthesis; riboflavin biosynthesis; 2-hydroxy-3-oxobutyl phosphate from D-ribulose 5-phosphate: step 1/1.</text>
</comment>
<evidence type="ECO:0000256" key="10">
    <source>
        <dbReference type="ARBA" id="ARBA00022801"/>
    </source>
</evidence>
<dbReference type="InterPro" id="IPR000422">
    <property type="entry name" value="DHBP_synthase_RibB"/>
</dbReference>
<dbReference type="GO" id="GO:0046872">
    <property type="term" value="F:metal ion binding"/>
    <property type="evidence" value="ECO:0007669"/>
    <property type="project" value="UniProtKB-KW"/>
</dbReference>
<evidence type="ECO:0000256" key="11">
    <source>
        <dbReference type="ARBA" id="ARBA00022833"/>
    </source>
</evidence>
<evidence type="ECO:0000256" key="13">
    <source>
        <dbReference type="ARBA" id="ARBA00023134"/>
    </source>
</evidence>
<feature type="domain" description="GTP cyclohydrolase II" evidence="19">
    <location>
        <begin position="318"/>
        <end position="482"/>
    </location>
</feature>
<dbReference type="GO" id="GO:0005829">
    <property type="term" value="C:cytosol"/>
    <property type="evidence" value="ECO:0007669"/>
    <property type="project" value="TreeGrafter"/>
</dbReference>
<comment type="cofactor">
    <cofactor evidence="2">
        <name>Mg(2+)</name>
        <dbReference type="ChEBI" id="CHEBI:18420"/>
    </cofactor>
</comment>
<dbReference type="NCBIfam" id="TIGR00505">
    <property type="entry name" value="ribA"/>
    <property type="match status" value="1"/>
</dbReference>
<dbReference type="OrthoDB" id="2913at2759"/>
<evidence type="ECO:0000313" key="20">
    <source>
        <dbReference type="EMBL" id="KAA8496973.1"/>
    </source>
</evidence>
<dbReference type="InterPro" id="IPR017945">
    <property type="entry name" value="DHBP_synth_RibB-like_a/b_dom"/>
</dbReference>
<dbReference type="Gene3D" id="3.90.870.10">
    <property type="entry name" value="DHBP synthase"/>
    <property type="match status" value="1"/>
</dbReference>
<evidence type="ECO:0000256" key="16">
    <source>
        <dbReference type="ARBA" id="ARBA00023268"/>
    </source>
</evidence>
<keyword evidence="11" id="KW-0862">Zinc</keyword>
<comment type="cofactor">
    <cofactor evidence="3">
        <name>Zn(2+)</name>
        <dbReference type="ChEBI" id="CHEBI:29105"/>
    </cofactor>
</comment>
<keyword evidence="15" id="KW-0456">Lyase</keyword>
<dbReference type="UniPathway" id="UPA00275">
    <property type="reaction ID" value="UER00400"/>
</dbReference>
<evidence type="ECO:0000256" key="9">
    <source>
        <dbReference type="ARBA" id="ARBA00022741"/>
    </source>
</evidence>
<reference evidence="21" key="1">
    <citation type="journal article" date="2019" name="Nat. Commun.">
        <title>Expansion of phycobilisome linker gene families in mesophilic red algae.</title>
        <authorList>
            <person name="Lee J."/>
            <person name="Kim D."/>
            <person name="Bhattacharya D."/>
            <person name="Yoon H.S."/>
        </authorList>
    </citation>
    <scope>NUCLEOTIDE SEQUENCE [LARGE SCALE GENOMIC DNA]</scope>
    <source>
        <strain evidence="21">CCMP 1328</strain>
    </source>
</reference>
<dbReference type="GO" id="GO:0003935">
    <property type="term" value="F:GTP cyclohydrolase II activity"/>
    <property type="evidence" value="ECO:0007669"/>
    <property type="project" value="UniProtKB-EC"/>
</dbReference>
<comment type="similarity">
    <text evidence="6">In the N-terminal section; belongs to the DHBP synthase family.</text>
</comment>
<evidence type="ECO:0000256" key="14">
    <source>
        <dbReference type="ARBA" id="ARBA00023211"/>
    </source>
</evidence>
<feature type="compositionally biased region" description="Polar residues" evidence="18">
    <location>
        <begin position="546"/>
        <end position="556"/>
    </location>
</feature>
<keyword evidence="9" id="KW-0547">Nucleotide-binding</keyword>
<comment type="catalytic activity">
    <reaction evidence="17">
        <text>GTP + 4 H2O = 2,5-diamino-6-hydroxy-4-(5-phosphoribosylamino)-pyrimidine + formate + 2 phosphate + 3 H(+)</text>
        <dbReference type="Rhea" id="RHEA:23704"/>
        <dbReference type="ChEBI" id="CHEBI:15377"/>
        <dbReference type="ChEBI" id="CHEBI:15378"/>
        <dbReference type="ChEBI" id="CHEBI:15740"/>
        <dbReference type="ChEBI" id="CHEBI:37565"/>
        <dbReference type="ChEBI" id="CHEBI:43474"/>
        <dbReference type="ChEBI" id="CHEBI:58614"/>
        <dbReference type="EC" id="3.5.4.25"/>
    </reaction>
</comment>
<keyword evidence="12" id="KW-0460">Magnesium</keyword>
<dbReference type="Pfam" id="PF00925">
    <property type="entry name" value="GTP_cyclohydro2"/>
    <property type="match status" value="1"/>
</dbReference>
<name>A0A5J4Z247_PORPP</name>
<dbReference type="GO" id="GO:0008686">
    <property type="term" value="F:3,4-dihydroxy-2-butanone-4-phosphate synthase activity"/>
    <property type="evidence" value="ECO:0007669"/>
    <property type="project" value="InterPro"/>
</dbReference>
<feature type="region of interest" description="Disordered" evidence="18">
    <location>
        <begin position="511"/>
        <end position="556"/>
    </location>
</feature>
<dbReference type="NCBIfam" id="NF001591">
    <property type="entry name" value="PRK00393.1"/>
    <property type="match status" value="1"/>
</dbReference>
<dbReference type="Pfam" id="PF00926">
    <property type="entry name" value="DHBP_synthase"/>
    <property type="match status" value="1"/>
</dbReference>
<accession>A0A5J4Z247</accession>
<evidence type="ECO:0000256" key="6">
    <source>
        <dbReference type="ARBA" id="ARBA00005520"/>
    </source>
</evidence>
<dbReference type="GO" id="GO:0005525">
    <property type="term" value="F:GTP binding"/>
    <property type="evidence" value="ECO:0007669"/>
    <property type="project" value="UniProtKB-KW"/>
</dbReference>
<comment type="pathway">
    <text evidence="4">Cofactor biosynthesis; riboflavin biosynthesis; 5-amino-6-(D-ribitylamino)uracil from GTP: step 1/4.</text>
</comment>
<feature type="region of interest" description="Disordered" evidence="18">
    <location>
        <begin position="59"/>
        <end position="84"/>
    </location>
</feature>
<dbReference type="FunFam" id="3.40.50.10990:FF:000001">
    <property type="entry name" value="Riboflavin biosynthesis protein RibBA"/>
    <property type="match status" value="1"/>
</dbReference>
<organism evidence="20 21">
    <name type="scientific">Porphyridium purpureum</name>
    <name type="common">Red alga</name>
    <name type="synonym">Porphyridium cruentum</name>
    <dbReference type="NCBI Taxonomy" id="35688"/>
    <lineage>
        <taxon>Eukaryota</taxon>
        <taxon>Rhodophyta</taxon>
        <taxon>Bangiophyceae</taxon>
        <taxon>Porphyridiales</taxon>
        <taxon>Porphyridiaceae</taxon>
        <taxon>Porphyridium</taxon>
    </lineage>
</organism>
<dbReference type="InterPro" id="IPR016299">
    <property type="entry name" value="Riboflavin_synth_RibBA"/>
</dbReference>
<dbReference type="SUPFAM" id="SSF55821">
    <property type="entry name" value="YrdC/RibB"/>
    <property type="match status" value="1"/>
</dbReference>
<evidence type="ECO:0000256" key="17">
    <source>
        <dbReference type="ARBA" id="ARBA00049295"/>
    </source>
</evidence>
<comment type="caution">
    <text evidence="20">The sequence shown here is derived from an EMBL/GenBank/DDBJ whole genome shotgun (WGS) entry which is preliminary data.</text>
</comment>
<sequence length="556" mass="60475">MLLQTAGMAFQYLHYHSTLSGRNAAALSADRASASGGLGLCPARVRNVRAAAPLRSRRVMRVRPLGSNHDDSGMSSDSEADPSKILPEVPMARDASGKVPGWCFGKESVERALDELKNGRFVVVVDDADRENEGDLIIAADKVTPEAMAFMVRYTSGVICVSLEEQRCKELKLSPMVTDNEDPKQTAFMVTVDYKHGTTTGISAADRAKTIRAMADPSAQASDFHRPGHIFPLMYRSGGVLKRAGHTEAAVDFARIAGCAPVGVLSEIVNDRDGSMARMPDLIKFCEEHNLVMTSIADLVRYRRSKEKLVEAMTLKPAKMPTRYGEFDAYAFRSILDNQEHLALVQGGLFHEQEDPVLVRVHSECCTGDVFGSLRCDCGPQLDFAMKQIAARGNGVLVYLRGQEGRGIGLGHKMRAYALQDQGRDTVQANQDLGLPVDSREYGVGAQILNYLGVKKMKLMTNNPAKYTGLSGYGLSISERVQTQISANPQNLRYLRTKRDAMGHWLDGLGEDEKAASSEDVDSLSGSDSSSPIPDSHPASPPTGADTETSQQQTMT</sequence>
<dbReference type="HAMAP" id="MF_00179">
    <property type="entry name" value="RibA"/>
    <property type="match status" value="1"/>
</dbReference>
<dbReference type="Gene3D" id="3.40.50.10990">
    <property type="entry name" value="GTP cyclohydrolase II"/>
    <property type="match status" value="1"/>
</dbReference>
<evidence type="ECO:0000313" key="21">
    <source>
        <dbReference type="Proteomes" id="UP000324585"/>
    </source>
</evidence>
<keyword evidence="21" id="KW-1185">Reference proteome</keyword>
<dbReference type="SUPFAM" id="SSF142695">
    <property type="entry name" value="RibA-like"/>
    <property type="match status" value="1"/>
</dbReference>
<evidence type="ECO:0000256" key="3">
    <source>
        <dbReference type="ARBA" id="ARBA00001947"/>
    </source>
</evidence>
<evidence type="ECO:0000256" key="5">
    <source>
        <dbReference type="ARBA" id="ARBA00004904"/>
    </source>
</evidence>
<dbReference type="InterPro" id="IPR036144">
    <property type="entry name" value="RibA-like_sf"/>
</dbReference>
<keyword evidence="14" id="KW-0464">Manganese</keyword>
<protein>
    <submittedName>
        <fullName evidence="20">Bifunctional riboflavin biosynthesis protein RIBA 1, chloroplastic</fullName>
    </submittedName>
</protein>
<evidence type="ECO:0000259" key="19">
    <source>
        <dbReference type="Pfam" id="PF00925"/>
    </source>
</evidence>
<dbReference type="NCBIfam" id="TIGR00506">
    <property type="entry name" value="ribB"/>
    <property type="match status" value="1"/>
</dbReference>
<evidence type="ECO:0000256" key="2">
    <source>
        <dbReference type="ARBA" id="ARBA00001946"/>
    </source>
</evidence>
<evidence type="ECO:0000256" key="12">
    <source>
        <dbReference type="ARBA" id="ARBA00022842"/>
    </source>
</evidence>
<keyword evidence="16" id="KW-0511">Multifunctional enzyme</keyword>
<dbReference type="CDD" id="cd00641">
    <property type="entry name" value="GTP_cyclohydro2"/>
    <property type="match status" value="1"/>
</dbReference>